<dbReference type="HOGENOM" id="CLU_008273_0_0_4"/>
<protein>
    <submittedName>
        <fullName evidence="2">Awr type III effector family protein</fullName>
    </submittedName>
</protein>
<feature type="compositionally biased region" description="Low complexity" evidence="1">
    <location>
        <begin position="342"/>
        <end position="358"/>
    </location>
</feature>
<feature type="region of interest" description="Disordered" evidence="1">
    <location>
        <begin position="96"/>
        <end position="120"/>
    </location>
</feature>
<geneLocation type="plasmid" evidence="3">
    <name>megaplasmid Rsp</name>
</geneLocation>
<dbReference type="EnsemblBacteria" id="CAD18175">
    <property type="protein sequence ID" value="CAD18175"/>
    <property type="gene ID" value="RSp1024"/>
</dbReference>
<dbReference type="eggNOG" id="ENOG5033NGE">
    <property type="taxonomic scope" value="Bacteria"/>
</dbReference>
<keyword evidence="3" id="KW-1185">Reference proteome</keyword>
<evidence type="ECO:0000313" key="2">
    <source>
        <dbReference type="EMBL" id="CAD18175.2"/>
    </source>
</evidence>
<dbReference type="PHI-base" id="PHI:10853"/>
<feature type="compositionally biased region" description="Low complexity" evidence="1">
    <location>
        <begin position="102"/>
        <end position="112"/>
    </location>
</feature>
<feature type="region of interest" description="Disordered" evidence="1">
    <location>
        <begin position="162"/>
        <end position="204"/>
    </location>
</feature>
<feature type="region of interest" description="Disordered" evidence="1">
    <location>
        <begin position="327"/>
        <end position="361"/>
    </location>
</feature>
<evidence type="ECO:0000256" key="1">
    <source>
        <dbReference type="SAM" id="MobiDB-lite"/>
    </source>
</evidence>
<reference evidence="2 3" key="1">
    <citation type="journal article" date="2002" name="Nature">
        <title>Genome sequence of the plant pathogen Ralstonia solanacearum.</title>
        <authorList>
            <person name="Salanoubat M."/>
            <person name="Genin S."/>
            <person name="Artiguenave F."/>
            <person name="Gouzy J."/>
            <person name="Mangenot S."/>
            <person name="Arlat M."/>
            <person name="Billault A."/>
            <person name="Brottier P."/>
            <person name="Camus J.C."/>
            <person name="Cattolico L."/>
            <person name="Chandler M."/>
            <person name="Choisne N."/>
            <person name="Claudel-Renard C."/>
            <person name="Cunnac S."/>
            <person name="Demange N."/>
            <person name="Gaspin C."/>
            <person name="Lavie M."/>
            <person name="Moisan A."/>
            <person name="Robert C."/>
            <person name="Saurin W."/>
            <person name="Schiex T."/>
            <person name="Siguier P."/>
            <person name="Thebault P."/>
            <person name="Whalen M."/>
            <person name="Wincker P."/>
            <person name="Levy M."/>
            <person name="Weissenbach J."/>
            <person name="Boucher C.A."/>
        </authorList>
    </citation>
    <scope>NUCLEOTIDE SEQUENCE [LARGE SCALE GENOMIC DNA]</scope>
    <source>
        <strain evidence="3">ATCC BAA-1114 / GMI1000</strain>
    </source>
</reference>
<proteinExistence type="predicted"/>
<dbReference type="KEGG" id="rso:RSp1024"/>
<gene>
    <name evidence="2" type="ordered locus">RSp1024</name>
</gene>
<accession>Q8XR44</accession>
<sequence>MRGGTALISITRRRPAQPVAPAHHFSPGSATSAPAPENTPRQQRRAGSALQRLAEIQTAQSASRPVVTGPSASGTGDATRVHRSMRDFLAEAPELHAGDTAGGASPAEPAAPQKSSKSGLAKFTGKVKKLVGKAKTAADRNFVSSQTSVFGLHTETTVGKPVTMSATRPRPEVLQSRPVPAGTRPEDLPSVPATGPAQPAARQRKIDATVKAAFNPSSSIAESMRSHLGLGQDKVARQSVSIAEAMSSEAGMRVHLARLLSQPLHAPAVRALHGALLDSLPQATESASGRGFAQHVLLAEALVNACGGDTVRATAALRALKAGEFLPTAHGTGDAASPRPSDAGAEDAATAQAEPAGQHARRIGNASANAIHPTRQTPVEHAMLDAMHAAQGLAGIGDVGMQALLAVMPPLQPAKREPLEFVLQAVEQVSVETKGAQVLLPDIIGHAEKMAGTRDDTLACKVLRAEVKALRAADTYDALSRADKSAVFAWRQGFLTDDKHSLLSQTQQRLAKFRKYVSRAETRNALNEARQDPARSTAATARLVANNVQRAFSRKKSPLLAMGKYGSLAAGTRHVPTDQVELDKHMRTAIDALKDRLQTRSSEARFSLGRYGEVPTVALRGAILEHWSAASESKRPQGYTLDGNAMVDIAERLHRAIGESVVRADGRLPQQLERLIGTRLSHATLATWARDAAMPQRTETGEETAFSSAMRRARNILEPGKDKPVDMTADSMRAFLKNFTGEHNVGNAMTFTDGGALGVNTGALTLNLASLVKRFKGGFALTPVFDAQGSVARSAAFNIGTTAHGGEIFIGRQRQVVGQLGGGLTAGYTTPTDADENSFSAGVGISGNVTLFGLEHTNPTGVRLRFTTQRKDDGSAMNSDAMRKQMSDMVDYMFEACGPDKRHLSPSALWEDFAVHHFDQKNLSVAWEDYASVNSKMGASVTLTARAGVTTQDGQTVRAGGSVGYGFTWNPFTIGQRQEKSGIAPILREDRGSAHLHAVTVAASVQLPAGPLPDTPDGAANSLGVPSVPIASATYMLGNGGFNATIRTLMERGRLSEAFTYRDLSERNINDFIKFANDPARRKEWEALCSAEQGAYAAHGEADAGPGKKRLDDFLDKIQEMARPNQAHYMRWRLGEQERLAMDDYMAAARMADRGGRGKDAKACLQAVEQIAAREASWRPAALFTMHGNSKQTDTGLNFGLQATARTAAVSDRELIFIGLPLPISDAWTQAARDQADPTA</sequence>
<dbReference type="EMBL" id="AL646053">
    <property type="protein sequence ID" value="CAD18175.2"/>
    <property type="molecule type" value="Genomic_DNA"/>
</dbReference>
<feature type="region of interest" description="Disordered" evidence="1">
    <location>
        <begin position="1"/>
        <end position="80"/>
    </location>
</feature>
<organism evidence="2 3">
    <name type="scientific">Ralstonia nicotianae (strain ATCC BAA-1114 / GMI1000)</name>
    <name type="common">Ralstonia solanacearum</name>
    <dbReference type="NCBI Taxonomy" id="267608"/>
    <lineage>
        <taxon>Bacteria</taxon>
        <taxon>Pseudomonadati</taxon>
        <taxon>Pseudomonadota</taxon>
        <taxon>Betaproteobacteria</taxon>
        <taxon>Burkholderiales</taxon>
        <taxon>Burkholderiaceae</taxon>
        <taxon>Ralstonia</taxon>
        <taxon>Ralstonia solanacearum species complex</taxon>
    </lineage>
</organism>
<name>Q8XR44_RALN1</name>
<dbReference type="Proteomes" id="UP000001436">
    <property type="component" value="Plasmid pGMI1000MP"/>
</dbReference>
<dbReference type="AlphaFoldDB" id="Q8XR44"/>
<evidence type="ECO:0000313" key="3">
    <source>
        <dbReference type="Proteomes" id="UP000001436"/>
    </source>
</evidence>